<dbReference type="AlphaFoldDB" id="A0AAD3DAC7"/>
<dbReference type="EMBL" id="BLLK01000069">
    <property type="protein sequence ID" value="GFH60774.1"/>
    <property type="molecule type" value="Genomic_DNA"/>
</dbReference>
<organism evidence="1 2">
    <name type="scientific">Chaetoceros tenuissimus</name>
    <dbReference type="NCBI Taxonomy" id="426638"/>
    <lineage>
        <taxon>Eukaryota</taxon>
        <taxon>Sar</taxon>
        <taxon>Stramenopiles</taxon>
        <taxon>Ochrophyta</taxon>
        <taxon>Bacillariophyta</taxon>
        <taxon>Coscinodiscophyceae</taxon>
        <taxon>Chaetocerotophycidae</taxon>
        <taxon>Chaetocerotales</taxon>
        <taxon>Chaetocerotaceae</taxon>
        <taxon>Chaetoceros</taxon>
    </lineage>
</organism>
<dbReference type="Proteomes" id="UP001054902">
    <property type="component" value="Unassembled WGS sequence"/>
</dbReference>
<comment type="caution">
    <text evidence="1">The sequence shown here is derived from an EMBL/GenBank/DDBJ whole genome shotgun (WGS) entry which is preliminary data.</text>
</comment>
<evidence type="ECO:0000313" key="1">
    <source>
        <dbReference type="EMBL" id="GFH60774.1"/>
    </source>
</evidence>
<proteinExistence type="predicted"/>
<accession>A0AAD3DAC7</accession>
<dbReference type="Gene3D" id="2.40.50.100">
    <property type="match status" value="1"/>
</dbReference>
<keyword evidence="2" id="KW-1185">Reference proteome</keyword>
<protein>
    <submittedName>
        <fullName evidence="1">Uncharacterized protein</fullName>
    </submittedName>
</protein>
<gene>
    <name evidence="1" type="ORF">CTEN210_17250</name>
</gene>
<reference evidence="1 2" key="1">
    <citation type="journal article" date="2021" name="Sci. Rep.">
        <title>The genome of the diatom Chaetoceros tenuissimus carries an ancient integrated fragment of an extant virus.</title>
        <authorList>
            <person name="Hongo Y."/>
            <person name="Kimura K."/>
            <person name="Takaki Y."/>
            <person name="Yoshida Y."/>
            <person name="Baba S."/>
            <person name="Kobayashi G."/>
            <person name="Nagasaki K."/>
            <person name="Hano T."/>
            <person name="Tomaru Y."/>
        </authorList>
    </citation>
    <scope>NUCLEOTIDE SEQUENCE [LARGE SCALE GENOMIC DNA]</scope>
    <source>
        <strain evidence="1 2">NIES-3715</strain>
    </source>
</reference>
<sequence>MSGLVLQKGRKYFVPSTHTWLKITSLFSDTKNFKYMTQVQLQFEVGITDRGLDDIGDITSIQFPVHLMSASSTQQNTWHKVRKDQEILNIHWDAHLITKADELYHTIWETIDEKTTIKSPVDGVCIGVNDFSAQNMKYRVHSDKSLFSMRTSMDHLQELNDQGQLMDCKEYTNYVKTLEAGIFFDPDQS</sequence>
<evidence type="ECO:0000313" key="2">
    <source>
        <dbReference type="Proteomes" id="UP001054902"/>
    </source>
</evidence>
<name>A0AAD3DAC7_9STRA</name>